<accession>A0A2T4ZFN0</accession>
<reference evidence="2 3" key="1">
    <citation type="submission" date="2018-04" db="EMBL/GenBank/DDBJ databases">
        <title>Genomic Encyclopedia of Archaeal and Bacterial Type Strains, Phase II (KMG-II): from individual species to whole genera.</title>
        <authorList>
            <person name="Goeker M."/>
        </authorList>
    </citation>
    <scope>NUCLEOTIDE SEQUENCE [LARGE SCALE GENOMIC DNA]</scope>
    <source>
        <strain evidence="2 3">DSM 25521</strain>
    </source>
</reference>
<comment type="caution">
    <text evidence="2">The sequence shown here is derived from an EMBL/GenBank/DDBJ whole genome shotgun (WGS) entry which is preliminary data.</text>
</comment>
<dbReference type="Proteomes" id="UP000241808">
    <property type="component" value="Unassembled WGS sequence"/>
</dbReference>
<dbReference type="OrthoDB" id="9814110at2"/>
<dbReference type="EMBL" id="PZZL01000002">
    <property type="protein sequence ID" value="PTM60719.1"/>
    <property type="molecule type" value="Genomic_DNA"/>
</dbReference>
<name>A0A2T4ZFN0_9HYPH</name>
<sequence>MKVVILAGGGGTRMASDGDLAPKPMLEIGGRPILWHIMRSFRLQGFDDFIVAAGSQGDKIKRFFLDAVDTAGDLEIDAGRGHVARSGGADDDWRVRIVDTGAHTETGGRVARLRPLLEAEPFIVTYGDSVSDVDVAAVVEQHRRRGHLVTVTAVRPPSRFGGIRFDGDKVAGFVEKPQIGEGWINGGFAVFDPAVFDHPAMAGDGATLNGLFETLTQEKRLGGYRHEGFWLAADTLRALKLLEGLWENGDAPWMRPPLAGTASPELMAS</sequence>
<dbReference type="GO" id="GO:0047343">
    <property type="term" value="F:glucose-1-phosphate cytidylyltransferase activity"/>
    <property type="evidence" value="ECO:0007669"/>
    <property type="project" value="InterPro"/>
</dbReference>
<keyword evidence="2" id="KW-0808">Transferase</keyword>
<feature type="domain" description="Nucleotidyl transferase" evidence="1">
    <location>
        <begin position="2"/>
        <end position="199"/>
    </location>
</feature>
<dbReference type="PANTHER" id="PTHR47183">
    <property type="entry name" value="GLUCOSE-1-PHOSPHATE CYTIDYLYLTRANSFERASE-RELATED"/>
    <property type="match status" value="1"/>
</dbReference>
<dbReference type="RefSeq" id="WP_108174671.1">
    <property type="nucleotide sequence ID" value="NZ_JAIESU010000003.1"/>
</dbReference>
<evidence type="ECO:0000313" key="2">
    <source>
        <dbReference type="EMBL" id="PTM60719.1"/>
    </source>
</evidence>
<keyword evidence="3" id="KW-1185">Reference proteome</keyword>
<dbReference type="AlphaFoldDB" id="A0A2T4ZFN0"/>
<dbReference type="PANTHER" id="PTHR47183:SF1">
    <property type="entry name" value="GLUCOSE-1-PHOSPHATE CYTIDYLYLTRANSFERASE"/>
    <property type="match status" value="1"/>
</dbReference>
<dbReference type="Pfam" id="PF00483">
    <property type="entry name" value="NTP_transferase"/>
    <property type="match status" value="1"/>
</dbReference>
<evidence type="ECO:0000313" key="3">
    <source>
        <dbReference type="Proteomes" id="UP000241808"/>
    </source>
</evidence>
<evidence type="ECO:0000259" key="1">
    <source>
        <dbReference type="Pfam" id="PF00483"/>
    </source>
</evidence>
<dbReference type="Gene3D" id="3.90.550.10">
    <property type="entry name" value="Spore Coat Polysaccharide Biosynthesis Protein SpsA, Chain A"/>
    <property type="match status" value="1"/>
</dbReference>
<gene>
    <name evidence="2" type="ORF">C8P69_102101</name>
</gene>
<keyword evidence="2" id="KW-0548">Nucleotidyltransferase</keyword>
<dbReference type="InterPro" id="IPR029044">
    <property type="entry name" value="Nucleotide-diphossugar_trans"/>
</dbReference>
<dbReference type="SUPFAM" id="SSF53448">
    <property type="entry name" value="Nucleotide-diphospho-sugar transferases"/>
    <property type="match status" value="1"/>
</dbReference>
<proteinExistence type="predicted"/>
<organism evidence="2 3">
    <name type="scientific">Phreatobacter oligotrophus</name>
    <dbReference type="NCBI Taxonomy" id="1122261"/>
    <lineage>
        <taxon>Bacteria</taxon>
        <taxon>Pseudomonadati</taxon>
        <taxon>Pseudomonadota</taxon>
        <taxon>Alphaproteobacteria</taxon>
        <taxon>Hyphomicrobiales</taxon>
        <taxon>Phreatobacteraceae</taxon>
        <taxon>Phreatobacter</taxon>
    </lineage>
</organism>
<dbReference type="InterPro" id="IPR005835">
    <property type="entry name" value="NTP_transferase_dom"/>
</dbReference>
<dbReference type="InterPro" id="IPR013446">
    <property type="entry name" value="G1P_cyt_trans-like"/>
</dbReference>
<protein>
    <submittedName>
        <fullName evidence="2">Glucose-1-phosphate cytidylyltransferase</fullName>
    </submittedName>
</protein>